<evidence type="ECO:0000259" key="1">
    <source>
        <dbReference type="Pfam" id="PF00551"/>
    </source>
</evidence>
<dbReference type="EMBL" id="MT141422">
    <property type="protein sequence ID" value="QJA60853.1"/>
    <property type="molecule type" value="Genomic_DNA"/>
</dbReference>
<accession>A0A6M3ITM6</accession>
<dbReference type="Pfam" id="PF02911">
    <property type="entry name" value="Formyl_trans_C"/>
    <property type="match status" value="1"/>
</dbReference>
<reference evidence="3" key="1">
    <citation type="submission" date="2020-03" db="EMBL/GenBank/DDBJ databases">
        <title>The deep terrestrial virosphere.</title>
        <authorList>
            <person name="Holmfeldt K."/>
            <person name="Nilsson E."/>
            <person name="Simone D."/>
            <person name="Lopez-Fernandez M."/>
            <person name="Wu X."/>
            <person name="de Brujin I."/>
            <person name="Lundin D."/>
            <person name="Andersson A."/>
            <person name="Bertilsson S."/>
            <person name="Dopson M."/>
        </authorList>
    </citation>
    <scope>NUCLEOTIDE SEQUENCE</scope>
    <source>
        <strain evidence="4">MM415A02660</strain>
        <strain evidence="3">MM415B01042</strain>
    </source>
</reference>
<dbReference type="EMBL" id="MT141967">
    <property type="protein sequence ID" value="QJA72639.1"/>
    <property type="molecule type" value="Genomic_DNA"/>
</dbReference>
<dbReference type="SUPFAM" id="SSF50486">
    <property type="entry name" value="FMT C-terminal domain-like"/>
    <property type="match status" value="1"/>
</dbReference>
<dbReference type="PANTHER" id="PTHR11138:SF5">
    <property type="entry name" value="METHIONYL-TRNA FORMYLTRANSFERASE, MITOCHONDRIAL"/>
    <property type="match status" value="1"/>
</dbReference>
<dbReference type="Gene3D" id="3.40.50.12230">
    <property type="match status" value="1"/>
</dbReference>
<gene>
    <name evidence="4" type="ORF">MM415A02660_0011</name>
    <name evidence="3" type="ORF">MM415B01042_0028</name>
</gene>
<dbReference type="InterPro" id="IPR002376">
    <property type="entry name" value="Formyl_transf_N"/>
</dbReference>
<evidence type="ECO:0000259" key="2">
    <source>
        <dbReference type="Pfam" id="PF02911"/>
    </source>
</evidence>
<dbReference type="InterPro" id="IPR005793">
    <property type="entry name" value="Formyl_trans_C"/>
</dbReference>
<sequence>MKVVLFGKGERFEACKNVLAGYDPSFVEEKNFVESDWEFSDEQRCYDVYILAGLSKILGREFINSPKIILNLHAGKLPEYRGSSPLNWALINGEKEFTLSIIKVDEGIDTGDILYERTMPIEDIYDIKDLTRLANKNFPSMLVHVLCGIDKGYYNNNFYFKRQSTFGNYYPMRFSEDSIIWFDRFTAEEVRNRVRALNDDRYRAFAWYVKHDGLKVYFNRCEIPTDNNYYGIAGVIFKIDNTNKRLLVGTKDKAVWLYPDVFTNGIFDRYAHFTQ</sequence>
<dbReference type="InterPro" id="IPR036477">
    <property type="entry name" value="Formyl_transf_N_sf"/>
</dbReference>
<dbReference type="PANTHER" id="PTHR11138">
    <property type="entry name" value="METHIONYL-TRNA FORMYLTRANSFERASE"/>
    <property type="match status" value="1"/>
</dbReference>
<protein>
    <submittedName>
        <fullName evidence="3">Putative formyl transferase</fullName>
    </submittedName>
</protein>
<dbReference type="Pfam" id="PF00551">
    <property type="entry name" value="Formyl_trans_N"/>
    <property type="match status" value="1"/>
</dbReference>
<organism evidence="3">
    <name type="scientific">viral metagenome</name>
    <dbReference type="NCBI Taxonomy" id="1070528"/>
    <lineage>
        <taxon>unclassified sequences</taxon>
        <taxon>metagenomes</taxon>
        <taxon>organismal metagenomes</taxon>
    </lineage>
</organism>
<dbReference type="GO" id="GO:0005829">
    <property type="term" value="C:cytosol"/>
    <property type="evidence" value="ECO:0007669"/>
    <property type="project" value="TreeGrafter"/>
</dbReference>
<dbReference type="AlphaFoldDB" id="A0A6M3ITM6"/>
<feature type="domain" description="Formyl transferase C-terminal" evidence="2">
    <location>
        <begin position="176"/>
        <end position="257"/>
    </location>
</feature>
<dbReference type="InterPro" id="IPR011034">
    <property type="entry name" value="Formyl_transferase-like_C_sf"/>
</dbReference>
<evidence type="ECO:0000313" key="3">
    <source>
        <dbReference type="EMBL" id="QJA60853.1"/>
    </source>
</evidence>
<evidence type="ECO:0000313" key="4">
    <source>
        <dbReference type="EMBL" id="QJA72639.1"/>
    </source>
</evidence>
<dbReference type="SUPFAM" id="SSF53328">
    <property type="entry name" value="Formyltransferase"/>
    <property type="match status" value="1"/>
</dbReference>
<keyword evidence="3" id="KW-0808">Transferase</keyword>
<feature type="domain" description="Formyl transferase N-terminal" evidence="1">
    <location>
        <begin position="45"/>
        <end position="145"/>
    </location>
</feature>
<dbReference type="CDD" id="cd08369">
    <property type="entry name" value="FMT_core"/>
    <property type="match status" value="1"/>
</dbReference>
<dbReference type="GO" id="GO:0004479">
    <property type="term" value="F:methionyl-tRNA formyltransferase activity"/>
    <property type="evidence" value="ECO:0007669"/>
    <property type="project" value="TreeGrafter"/>
</dbReference>
<name>A0A6M3ITM6_9ZZZZ</name>
<proteinExistence type="predicted"/>